<dbReference type="GO" id="GO:0003964">
    <property type="term" value="F:RNA-directed DNA polymerase activity"/>
    <property type="evidence" value="ECO:0007669"/>
    <property type="project" value="UniProtKB-KW"/>
</dbReference>
<organism evidence="1 2">
    <name type="scientific">Purpureocillium lavendulum</name>
    <dbReference type="NCBI Taxonomy" id="1247861"/>
    <lineage>
        <taxon>Eukaryota</taxon>
        <taxon>Fungi</taxon>
        <taxon>Dikarya</taxon>
        <taxon>Ascomycota</taxon>
        <taxon>Pezizomycotina</taxon>
        <taxon>Sordariomycetes</taxon>
        <taxon>Hypocreomycetidae</taxon>
        <taxon>Hypocreales</taxon>
        <taxon>Ophiocordycipitaceae</taxon>
        <taxon>Purpureocillium</taxon>
    </lineage>
</organism>
<dbReference type="GO" id="GO:0001228">
    <property type="term" value="F:DNA-binding transcription activator activity, RNA polymerase II-specific"/>
    <property type="evidence" value="ECO:0007669"/>
    <property type="project" value="TreeGrafter"/>
</dbReference>
<accession>A0AB34FBV7</accession>
<protein>
    <submittedName>
        <fullName evidence="1">Reverse transcriptase</fullName>
    </submittedName>
</protein>
<sequence>MVRERGPQSDLSFIVNGGLTELENKIRHRIAGDSALNREVLLDASKALQASYALAAISNEGDLGLIKIVFTWVHRVSDDYVILLKTNDSGALCIFAFYCVLLKKLEHVWWMEGWGTYLMERIYWSLDSVHRLWIRWPMEEIGWYPGY</sequence>
<dbReference type="PANTHER" id="PTHR47784">
    <property type="entry name" value="STEROL UPTAKE CONTROL PROTEIN 2"/>
    <property type="match status" value="1"/>
</dbReference>
<keyword evidence="2" id="KW-1185">Reference proteome</keyword>
<dbReference type="InterPro" id="IPR053157">
    <property type="entry name" value="Sterol_Uptake_Regulator"/>
</dbReference>
<evidence type="ECO:0000313" key="2">
    <source>
        <dbReference type="Proteomes" id="UP001163105"/>
    </source>
</evidence>
<comment type="caution">
    <text evidence="1">The sequence shown here is derived from an EMBL/GenBank/DDBJ whole genome shotgun (WGS) entry which is preliminary data.</text>
</comment>
<evidence type="ECO:0000313" key="1">
    <source>
        <dbReference type="EMBL" id="KAJ6436347.1"/>
    </source>
</evidence>
<name>A0AB34FBV7_9HYPO</name>
<dbReference type="AlphaFoldDB" id="A0AB34FBV7"/>
<dbReference type="EMBL" id="JAQHRD010000023">
    <property type="protein sequence ID" value="KAJ6436347.1"/>
    <property type="molecule type" value="Genomic_DNA"/>
</dbReference>
<reference evidence="1" key="1">
    <citation type="submission" date="2023-01" db="EMBL/GenBank/DDBJ databases">
        <title>The growth and conidiation of Purpureocillium lavendulum are regulated by nitrogen source and histone H3K14 acetylation.</title>
        <authorList>
            <person name="Tang P."/>
            <person name="Han J."/>
            <person name="Zhang C."/>
            <person name="Tang P."/>
            <person name="Qi F."/>
            <person name="Zhang K."/>
            <person name="Liang L."/>
        </authorList>
    </citation>
    <scope>NUCLEOTIDE SEQUENCE</scope>
    <source>
        <strain evidence="1">YMF1.00683</strain>
    </source>
</reference>
<gene>
    <name evidence="1" type="ORF">O9K51_11060</name>
</gene>
<dbReference type="PANTHER" id="PTHR47784:SF5">
    <property type="entry name" value="STEROL UPTAKE CONTROL PROTEIN 2"/>
    <property type="match status" value="1"/>
</dbReference>
<keyword evidence="1" id="KW-0695">RNA-directed DNA polymerase</keyword>
<keyword evidence="1" id="KW-0548">Nucleotidyltransferase</keyword>
<keyword evidence="1" id="KW-0808">Transferase</keyword>
<dbReference type="Proteomes" id="UP001163105">
    <property type="component" value="Unassembled WGS sequence"/>
</dbReference>
<proteinExistence type="predicted"/>